<dbReference type="Proteomes" id="UP000782241">
    <property type="component" value="Unassembled WGS sequence"/>
</dbReference>
<dbReference type="SUPFAM" id="SSF57701">
    <property type="entry name" value="Zn2/Cys6 DNA-binding domain"/>
    <property type="match status" value="1"/>
</dbReference>
<dbReference type="AlphaFoldDB" id="A0A9P7GU63"/>
<evidence type="ECO:0000256" key="1">
    <source>
        <dbReference type="ARBA" id="ARBA00023242"/>
    </source>
</evidence>
<evidence type="ECO:0000313" key="4">
    <source>
        <dbReference type="Proteomes" id="UP000782241"/>
    </source>
</evidence>
<sequence length="527" mass="59079">MVGVPGKSKACSNCRERRLKCDLEKPYCARCTRNNRVCGGYERPRIFVHQFQKPTSPAKTTSSPNVFSTTPHRWTFYVPPLSDSTPFRMSPDSTVHEQRQFISCFINEFCPVLDVSLKQCDRLHHYWVYVLPHIFGTVDLLDKSILTLSAAFLGRNSNDVHLRKRSMVMYGNAIRHLGKAMSTADFYPSDIVLATIQCLGMSEVYSPPSQEAADHGWVSHIKGGAELLRIRGASILDTKLGRDLFIRFRAMSLWAQFVFEAPILVKGQPNIHTKPFAFTDPNLRNISLLASRDSHYSMLFHLLLDIPELLHDVNLLSTLGNNAVDTGCMVQDIFLRAVTITESLRTWLDGFMAQHPVSYTWSNTPSETPYSIDAFPLRFDFPNLLTAQFWIHYWAAMILLMRCIMVCQKISLHSGSTFTYDYQRLAYSPILAGGVAISDASAVALHLADNICHSAAYSNDGDKGMSGPIMLLFPLWIAKDTFANDGSGLSRKKELYCVEALKALASRGMQISGALINHSIKDEGQTC</sequence>
<dbReference type="PROSITE" id="PS50048">
    <property type="entry name" value="ZN2_CY6_FUNGAL_2"/>
    <property type="match status" value="1"/>
</dbReference>
<dbReference type="InterPro" id="IPR036864">
    <property type="entry name" value="Zn2-C6_fun-type_DNA-bd_sf"/>
</dbReference>
<dbReference type="PROSITE" id="PS00463">
    <property type="entry name" value="ZN2_CY6_FUNGAL_1"/>
    <property type="match status" value="1"/>
</dbReference>
<gene>
    <name evidence="3" type="ORF">KAF25_011073</name>
</gene>
<dbReference type="GO" id="GO:0008270">
    <property type="term" value="F:zinc ion binding"/>
    <property type="evidence" value="ECO:0007669"/>
    <property type="project" value="InterPro"/>
</dbReference>
<evidence type="ECO:0000259" key="2">
    <source>
        <dbReference type="PROSITE" id="PS50048"/>
    </source>
</evidence>
<accession>A0A9P7GU63</accession>
<dbReference type="Pfam" id="PF11951">
    <property type="entry name" value="Fungal_trans_2"/>
    <property type="match status" value="1"/>
</dbReference>
<dbReference type="GO" id="GO:0000981">
    <property type="term" value="F:DNA-binding transcription factor activity, RNA polymerase II-specific"/>
    <property type="evidence" value="ECO:0007669"/>
    <property type="project" value="InterPro"/>
</dbReference>
<dbReference type="EMBL" id="JAGPUO010000019">
    <property type="protein sequence ID" value="KAG5656904.1"/>
    <property type="molecule type" value="Genomic_DNA"/>
</dbReference>
<dbReference type="InterPro" id="IPR053178">
    <property type="entry name" value="Osmoadaptation_assoc"/>
</dbReference>
<keyword evidence="4" id="KW-1185">Reference proteome</keyword>
<protein>
    <recommendedName>
        <fullName evidence="2">Zn(2)-C6 fungal-type domain-containing protein</fullName>
    </recommendedName>
</protein>
<dbReference type="CDD" id="cd00067">
    <property type="entry name" value="GAL4"/>
    <property type="match status" value="1"/>
</dbReference>
<proteinExistence type="predicted"/>
<reference evidence="3" key="1">
    <citation type="submission" date="2021-04" db="EMBL/GenBank/DDBJ databases">
        <title>Draft genome of Fusarium avenaceum strain F156N33, isolated from an atmospheric sample in Virginia.</title>
        <authorList>
            <person name="Yang S."/>
            <person name="Vinatzer B.A."/>
            <person name="Coleman J."/>
        </authorList>
    </citation>
    <scope>NUCLEOTIDE SEQUENCE</scope>
    <source>
        <strain evidence="3">F156N33</strain>
    </source>
</reference>
<name>A0A9P7GU63_9HYPO</name>
<dbReference type="PANTHER" id="PTHR38111">
    <property type="entry name" value="ZN(2)-C6 FUNGAL-TYPE DOMAIN-CONTAINING PROTEIN-RELATED"/>
    <property type="match status" value="1"/>
</dbReference>
<dbReference type="PANTHER" id="PTHR38111:SF11">
    <property type="entry name" value="TRANSCRIPTION FACTOR DOMAIN-CONTAINING PROTEIN-RELATED"/>
    <property type="match status" value="1"/>
</dbReference>
<dbReference type="Gene3D" id="4.10.240.10">
    <property type="entry name" value="Zn(2)-C6 fungal-type DNA-binding domain"/>
    <property type="match status" value="1"/>
</dbReference>
<dbReference type="SMART" id="SM00066">
    <property type="entry name" value="GAL4"/>
    <property type="match status" value="1"/>
</dbReference>
<dbReference type="Pfam" id="PF00172">
    <property type="entry name" value="Zn_clus"/>
    <property type="match status" value="1"/>
</dbReference>
<keyword evidence="1" id="KW-0539">Nucleus</keyword>
<evidence type="ECO:0000313" key="3">
    <source>
        <dbReference type="EMBL" id="KAG5656904.1"/>
    </source>
</evidence>
<organism evidence="3 4">
    <name type="scientific">Fusarium avenaceum</name>
    <dbReference type="NCBI Taxonomy" id="40199"/>
    <lineage>
        <taxon>Eukaryota</taxon>
        <taxon>Fungi</taxon>
        <taxon>Dikarya</taxon>
        <taxon>Ascomycota</taxon>
        <taxon>Pezizomycotina</taxon>
        <taxon>Sordariomycetes</taxon>
        <taxon>Hypocreomycetidae</taxon>
        <taxon>Hypocreales</taxon>
        <taxon>Nectriaceae</taxon>
        <taxon>Fusarium</taxon>
        <taxon>Fusarium tricinctum species complex</taxon>
    </lineage>
</organism>
<feature type="domain" description="Zn(2)-C6 fungal-type" evidence="2">
    <location>
        <begin position="10"/>
        <end position="38"/>
    </location>
</feature>
<comment type="caution">
    <text evidence="3">The sequence shown here is derived from an EMBL/GenBank/DDBJ whole genome shotgun (WGS) entry which is preliminary data.</text>
</comment>
<dbReference type="InterPro" id="IPR021858">
    <property type="entry name" value="Fun_TF"/>
</dbReference>
<dbReference type="InterPro" id="IPR001138">
    <property type="entry name" value="Zn2Cys6_DnaBD"/>
</dbReference>